<organism evidence="1 2">
    <name type="scientific">Brassica carinata</name>
    <name type="common">Ethiopian mustard</name>
    <name type="synonym">Abyssinian cabbage</name>
    <dbReference type="NCBI Taxonomy" id="52824"/>
    <lineage>
        <taxon>Eukaryota</taxon>
        <taxon>Viridiplantae</taxon>
        <taxon>Streptophyta</taxon>
        <taxon>Embryophyta</taxon>
        <taxon>Tracheophyta</taxon>
        <taxon>Spermatophyta</taxon>
        <taxon>Magnoliopsida</taxon>
        <taxon>eudicotyledons</taxon>
        <taxon>Gunneridae</taxon>
        <taxon>Pentapetalae</taxon>
        <taxon>rosids</taxon>
        <taxon>malvids</taxon>
        <taxon>Brassicales</taxon>
        <taxon>Brassicaceae</taxon>
        <taxon>Brassiceae</taxon>
        <taxon>Brassica</taxon>
    </lineage>
</organism>
<evidence type="ECO:0000313" key="2">
    <source>
        <dbReference type="Proteomes" id="UP000886595"/>
    </source>
</evidence>
<dbReference type="AlphaFoldDB" id="A0A8X7P7K1"/>
<comment type="caution">
    <text evidence="1">The sequence shown here is derived from an EMBL/GenBank/DDBJ whole genome shotgun (WGS) entry which is preliminary data.</text>
</comment>
<dbReference type="EMBL" id="JAAMPC010000055">
    <property type="protein sequence ID" value="KAG2244779.1"/>
    <property type="molecule type" value="Genomic_DNA"/>
</dbReference>
<gene>
    <name evidence="1" type="ORF">Bca52824_093391</name>
</gene>
<keyword evidence="2" id="KW-1185">Reference proteome</keyword>
<protein>
    <submittedName>
        <fullName evidence="1">Uncharacterized protein</fullName>
    </submittedName>
</protein>
<dbReference type="Proteomes" id="UP000886595">
    <property type="component" value="Unassembled WGS sequence"/>
</dbReference>
<accession>A0A8X7P7K1</accession>
<sequence>MAHSLTSLAISRSSTMKVKTIRSLHVYGWLEIEREFLFKRKGRYVEMKAKPLFCLEGLRRPEISLGSVLRTWRCIFVFQSNHSLPRFPTLLCPSR</sequence>
<reference evidence="1 2" key="1">
    <citation type="submission" date="2020-02" db="EMBL/GenBank/DDBJ databases">
        <authorList>
            <person name="Ma Q."/>
            <person name="Huang Y."/>
            <person name="Song X."/>
            <person name="Pei D."/>
        </authorList>
    </citation>
    <scope>NUCLEOTIDE SEQUENCE [LARGE SCALE GENOMIC DNA]</scope>
    <source>
        <strain evidence="1">Sxm20200214</strain>
        <tissue evidence="1">Leaf</tissue>
    </source>
</reference>
<proteinExistence type="predicted"/>
<dbReference type="OrthoDB" id="6270329at2759"/>
<name>A0A8X7P7K1_BRACI</name>
<evidence type="ECO:0000313" key="1">
    <source>
        <dbReference type="EMBL" id="KAG2244779.1"/>
    </source>
</evidence>